<evidence type="ECO:0008006" key="3">
    <source>
        <dbReference type="Google" id="ProtNLM"/>
    </source>
</evidence>
<protein>
    <recommendedName>
        <fullName evidence="3">Extracellular solute-binding protein</fullName>
    </recommendedName>
</protein>
<reference evidence="1 2" key="1">
    <citation type="journal article" date="2018" name="Aquat. Microb. Ecol.">
        <title>Gammaproteobacterial methanotrophs dominate.</title>
        <authorList>
            <person name="Rissanen A.J."/>
            <person name="Saarenheimo J."/>
            <person name="Tiirola M."/>
            <person name="Peura S."/>
            <person name="Aalto S.L."/>
            <person name="Karvinen A."/>
            <person name="Nykanen H."/>
        </authorList>
    </citation>
    <scope>NUCLEOTIDE SEQUENCE [LARGE SCALE GENOMIC DNA]</scope>
    <source>
        <strain evidence="1">AMbin10</strain>
    </source>
</reference>
<comment type="caution">
    <text evidence="1">The sequence shown here is derived from an EMBL/GenBank/DDBJ whole genome shotgun (WGS) entry which is preliminary data.</text>
</comment>
<dbReference type="AlphaFoldDB" id="A0A2W4TBM7"/>
<dbReference type="Proteomes" id="UP000249396">
    <property type="component" value="Unassembled WGS sequence"/>
</dbReference>
<name>A0A2W4TBM7_9GAMM</name>
<organism evidence="1 2">
    <name type="scientific">Candidatus Methylumidiphilus alinenensis</name>
    <dbReference type="NCBI Taxonomy" id="2202197"/>
    <lineage>
        <taxon>Bacteria</taxon>
        <taxon>Pseudomonadati</taxon>
        <taxon>Pseudomonadota</taxon>
        <taxon>Gammaproteobacteria</taxon>
        <taxon>Methylococcales</taxon>
        <taxon>Candidatus Methylumidiphilus</taxon>
    </lineage>
</organism>
<accession>A0A2W4TBM7</accession>
<dbReference type="EMBL" id="QJPH01000239">
    <property type="protein sequence ID" value="PZN82014.1"/>
    <property type="molecule type" value="Genomic_DNA"/>
</dbReference>
<sequence>MKKLIAPLLTLLLVLGLGAGIYVSVNEQLGKERIVTVRGLIGSEKEDFFRDPRVVEALAKKGLTVEVEKAGSRQIATQFKLKDYDFAFPSGAPAAEKIKRETKVNKAYEVFFTPMAVASWKMIATILEANGIVKQRDNIYYIIDMTRLLQSIAAEKRWSDLAKNEGYNVKKSLLMGTTDVRQSNSAAMYLSLASYILNNNNIVDSAAQIGPIIQPLESLFLRQGFMENSSAGPFNDYLVMGPGKAPLVMIYEAQYLQEAVRASSGLNDAMILLYPEPTIFTKHILIPFNDKGDRLAAALADDPELQKLAIEHGFRNRDAAGFRNFVKSHNLAVPDTLVNVVEPPTFEILEQMIVMIEQRYKGN</sequence>
<gene>
    <name evidence="1" type="ORF">DM484_07200</name>
</gene>
<proteinExistence type="predicted"/>
<evidence type="ECO:0000313" key="1">
    <source>
        <dbReference type="EMBL" id="PZN82014.1"/>
    </source>
</evidence>
<evidence type="ECO:0000313" key="2">
    <source>
        <dbReference type="Proteomes" id="UP000249396"/>
    </source>
</evidence>